<feature type="transmembrane region" description="Helical" evidence="1">
    <location>
        <begin position="91"/>
        <end position="110"/>
    </location>
</feature>
<dbReference type="Pfam" id="PF00892">
    <property type="entry name" value="EamA"/>
    <property type="match status" value="1"/>
</dbReference>
<dbReference type="SUPFAM" id="SSF103481">
    <property type="entry name" value="Multidrug resistance efflux transporter EmrE"/>
    <property type="match status" value="1"/>
</dbReference>
<dbReference type="EMBL" id="BART01035846">
    <property type="protein sequence ID" value="GAH05853.1"/>
    <property type="molecule type" value="Genomic_DNA"/>
</dbReference>
<evidence type="ECO:0000256" key="1">
    <source>
        <dbReference type="SAM" id="Phobius"/>
    </source>
</evidence>
<dbReference type="PANTHER" id="PTHR22911">
    <property type="entry name" value="ACYL-MALONYL CONDENSING ENZYME-RELATED"/>
    <property type="match status" value="1"/>
</dbReference>
<dbReference type="GO" id="GO:0016020">
    <property type="term" value="C:membrane"/>
    <property type="evidence" value="ECO:0007669"/>
    <property type="project" value="InterPro"/>
</dbReference>
<comment type="caution">
    <text evidence="3">The sequence shown here is derived from an EMBL/GenBank/DDBJ whole genome shotgun (WGS) entry which is preliminary data.</text>
</comment>
<dbReference type="Gene3D" id="1.10.3730.20">
    <property type="match status" value="1"/>
</dbReference>
<dbReference type="InterPro" id="IPR037185">
    <property type="entry name" value="EmrE-like"/>
</dbReference>
<feature type="transmembrane region" description="Helical" evidence="1">
    <location>
        <begin position="145"/>
        <end position="162"/>
    </location>
</feature>
<keyword evidence="1" id="KW-0812">Transmembrane</keyword>
<feature type="transmembrane region" description="Helical" evidence="1">
    <location>
        <begin position="25"/>
        <end position="42"/>
    </location>
</feature>
<accession>X1EB02</accession>
<keyword evidence="1" id="KW-1133">Transmembrane helix</keyword>
<evidence type="ECO:0000259" key="2">
    <source>
        <dbReference type="Pfam" id="PF00892"/>
    </source>
</evidence>
<feature type="transmembrane region" description="Helical" evidence="1">
    <location>
        <begin position="63"/>
        <end position="79"/>
    </location>
</feature>
<feature type="transmembrane region" description="Helical" evidence="1">
    <location>
        <begin position="117"/>
        <end position="139"/>
    </location>
</feature>
<feature type="domain" description="EamA" evidence="2">
    <location>
        <begin position="24"/>
        <end position="162"/>
    </location>
</feature>
<sequence length="168" mass="19143">MMHLLFGVILAVTNGSFNLLEFNIGIVIMMVTTILWMLAHALTKPILETKEISSIQLVFMRNFLNGLVLIMTYFLFYPLENIKLIVNPVNQFFFILMGFVYGFDLFCWYLSLKYIDVSTASIIIAPSPIITAIIATIFLGDNFTFFHLLGTVIIIISIIFIVKKKSQT</sequence>
<reference evidence="3" key="1">
    <citation type="journal article" date="2014" name="Front. Microbiol.">
        <title>High frequency of phylogenetically diverse reductive dehalogenase-homologous genes in deep subseafloor sedimentary metagenomes.</title>
        <authorList>
            <person name="Kawai M."/>
            <person name="Futagami T."/>
            <person name="Toyoda A."/>
            <person name="Takaki Y."/>
            <person name="Nishi S."/>
            <person name="Hori S."/>
            <person name="Arai W."/>
            <person name="Tsubouchi T."/>
            <person name="Morono Y."/>
            <person name="Uchiyama I."/>
            <person name="Ito T."/>
            <person name="Fujiyama A."/>
            <person name="Inagaki F."/>
            <person name="Takami H."/>
        </authorList>
    </citation>
    <scope>NUCLEOTIDE SEQUENCE</scope>
    <source>
        <strain evidence="3">Expedition CK06-06</strain>
    </source>
</reference>
<proteinExistence type="predicted"/>
<name>X1EB02_9ZZZZ</name>
<organism evidence="3">
    <name type="scientific">marine sediment metagenome</name>
    <dbReference type="NCBI Taxonomy" id="412755"/>
    <lineage>
        <taxon>unclassified sequences</taxon>
        <taxon>metagenomes</taxon>
        <taxon>ecological metagenomes</taxon>
    </lineage>
</organism>
<dbReference type="AlphaFoldDB" id="X1EB02"/>
<keyword evidence="1" id="KW-0472">Membrane</keyword>
<evidence type="ECO:0000313" key="3">
    <source>
        <dbReference type="EMBL" id="GAH05853.1"/>
    </source>
</evidence>
<dbReference type="PANTHER" id="PTHR22911:SF137">
    <property type="entry name" value="SOLUTE CARRIER FAMILY 35 MEMBER G2-RELATED"/>
    <property type="match status" value="1"/>
</dbReference>
<protein>
    <recommendedName>
        <fullName evidence="2">EamA domain-containing protein</fullName>
    </recommendedName>
</protein>
<gene>
    <name evidence="3" type="ORF">S01H4_60695</name>
</gene>
<dbReference type="InterPro" id="IPR000620">
    <property type="entry name" value="EamA_dom"/>
</dbReference>